<feature type="active site" description="Nucleophile" evidence="10">
    <location>
        <position position="7"/>
    </location>
</feature>
<dbReference type="NCBIfam" id="TIGR01449">
    <property type="entry name" value="PGP_bact"/>
    <property type="match status" value="1"/>
</dbReference>
<dbReference type="GO" id="GO:0046295">
    <property type="term" value="P:glycolate biosynthetic process"/>
    <property type="evidence" value="ECO:0007669"/>
    <property type="project" value="UniProtKB-UniRule"/>
</dbReference>
<evidence type="ECO:0000313" key="12">
    <source>
        <dbReference type="Proteomes" id="UP000325289"/>
    </source>
</evidence>
<dbReference type="PANTHER" id="PTHR43434:SF1">
    <property type="entry name" value="PHOSPHOGLYCOLATE PHOSPHATASE"/>
    <property type="match status" value="1"/>
</dbReference>
<dbReference type="EC" id="3.1.3.18" evidence="5 10"/>
<keyword evidence="12" id="KW-1185">Reference proteome</keyword>
<dbReference type="InterPro" id="IPR050155">
    <property type="entry name" value="HAD-like_hydrolase_sf"/>
</dbReference>
<dbReference type="PRINTS" id="PR00413">
    <property type="entry name" value="HADHALOGNASE"/>
</dbReference>
<evidence type="ECO:0000256" key="6">
    <source>
        <dbReference type="ARBA" id="ARBA00022723"/>
    </source>
</evidence>
<evidence type="ECO:0000256" key="3">
    <source>
        <dbReference type="ARBA" id="ARBA00004818"/>
    </source>
</evidence>
<dbReference type="GO" id="GO:0005829">
    <property type="term" value="C:cytosol"/>
    <property type="evidence" value="ECO:0007669"/>
    <property type="project" value="TreeGrafter"/>
</dbReference>
<dbReference type="OrthoDB" id="9793014at2"/>
<dbReference type="NCBIfam" id="TIGR01549">
    <property type="entry name" value="HAD-SF-IA-v1"/>
    <property type="match status" value="1"/>
</dbReference>
<dbReference type="Pfam" id="PF13419">
    <property type="entry name" value="HAD_2"/>
    <property type="match status" value="1"/>
</dbReference>
<dbReference type="SUPFAM" id="SSF56784">
    <property type="entry name" value="HAD-like"/>
    <property type="match status" value="1"/>
</dbReference>
<comment type="function">
    <text evidence="10">Specifically catalyzes the dephosphorylation of 2-phosphoglycolate. Is involved in the dissimilation of the intracellular 2-phosphoglycolate formed during the DNA repair of 3'-phosphoglycolate ends, a major class of DNA lesions induced by oxidative stress.</text>
</comment>
<accession>A0A1I1XXR1</accession>
<evidence type="ECO:0000256" key="2">
    <source>
        <dbReference type="ARBA" id="ARBA00001946"/>
    </source>
</evidence>
<dbReference type="GO" id="GO:0046872">
    <property type="term" value="F:metal ion binding"/>
    <property type="evidence" value="ECO:0007669"/>
    <property type="project" value="UniProtKB-KW"/>
</dbReference>
<dbReference type="InterPro" id="IPR041492">
    <property type="entry name" value="HAD_2"/>
</dbReference>
<comment type="pathway">
    <text evidence="3 10">Organic acid metabolism; glycolate biosynthesis; glycolate from 2-phosphoglycolate: step 1/1.</text>
</comment>
<comment type="cofactor">
    <cofactor evidence="2 10">
        <name>Mg(2+)</name>
        <dbReference type="ChEBI" id="CHEBI:18420"/>
    </cofactor>
</comment>
<dbReference type="Gene3D" id="1.10.150.240">
    <property type="entry name" value="Putative phosphatase, domain 2"/>
    <property type="match status" value="1"/>
</dbReference>
<dbReference type="InterPro" id="IPR023198">
    <property type="entry name" value="PGP-like_dom2"/>
</dbReference>
<evidence type="ECO:0000256" key="4">
    <source>
        <dbReference type="ARBA" id="ARBA00006171"/>
    </source>
</evidence>
<keyword evidence="9 10" id="KW-0119">Carbohydrate metabolism</keyword>
<dbReference type="SFLD" id="SFLDG01129">
    <property type="entry name" value="C1.5:_HAD__Beta-PGM__Phosphata"/>
    <property type="match status" value="1"/>
</dbReference>
<evidence type="ECO:0000256" key="1">
    <source>
        <dbReference type="ARBA" id="ARBA00000830"/>
    </source>
</evidence>
<organism evidence="11 12">
    <name type="scientific">Roseivivax sediminis</name>
    <dbReference type="NCBI Taxonomy" id="936889"/>
    <lineage>
        <taxon>Bacteria</taxon>
        <taxon>Pseudomonadati</taxon>
        <taxon>Pseudomonadota</taxon>
        <taxon>Alphaproteobacteria</taxon>
        <taxon>Rhodobacterales</taxon>
        <taxon>Roseobacteraceae</taxon>
        <taxon>Roseivivax</taxon>
    </lineage>
</organism>
<evidence type="ECO:0000256" key="5">
    <source>
        <dbReference type="ARBA" id="ARBA00013078"/>
    </source>
</evidence>
<keyword evidence="8 10" id="KW-0460">Magnesium</keyword>
<gene>
    <name evidence="11" type="ORF">SAMN04515678_106195</name>
</gene>
<dbReference type="AlphaFoldDB" id="A0A1I1XXR1"/>
<evidence type="ECO:0000256" key="10">
    <source>
        <dbReference type="HAMAP-Rule" id="MF_00495"/>
    </source>
</evidence>
<comment type="similarity">
    <text evidence="4 10">Belongs to the HAD-like hydrolase superfamily. CbbY/CbbZ/Gph/YieH family.</text>
</comment>
<dbReference type="RefSeq" id="WP_149756021.1">
    <property type="nucleotide sequence ID" value="NZ_FOMS01000006.1"/>
</dbReference>
<evidence type="ECO:0000256" key="7">
    <source>
        <dbReference type="ARBA" id="ARBA00022801"/>
    </source>
</evidence>
<comment type="catalytic activity">
    <reaction evidence="1 10">
        <text>2-phosphoglycolate + H2O = glycolate + phosphate</text>
        <dbReference type="Rhea" id="RHEA:14369"/>
        <dbReference type="ChEBI" id="CHEBI:15377"/>
        <dbReference type="ChEBI" id="CHEBI:29805"/>
        <dbReference type="ChEBI" id="CHEBI:43474"/>
        <dbReference type="ChEBI" id="CHEBI:58033"/>
        <dbReference type="EC" id="3.1.3.18"/>
    </reaction>
</comment>
<dbReference type="InterPro" id="IPR023214">
    <property type="entry name" value="HAD_sf"/>
</dbReference>
<feature type="binding site" evidence="10">
    <location>
        <position position="7"/>
    </location>
    <ligand>
        <name>Mg(2+)</name>
        <dbReference type="ChEBI" id="CHEBI:18420"/>
    </ligand>
</feature>
<evidence type="ECO:0000256" key="8">
    <source>
        <dbReference type="ARBA" id="ARBA00022842"/>
    </source>
</evidence>
<dbReference type="GO" id="GO:0005975">
    <property type="term" value="P:carbohydrate metabolic process"/>
    <property type="evidence" value="ECO:0007669"/>
    <property type="project" value="InterPro"/>
</dbReference>
<keyword evidence="7 10" id="KW-0378">Hydrolase</keyword>
<dbReference type="SFLD" id="SFLDG01135">
    <property type="entry name" value="C1.5.6:_HAD__Beta-PGM__Phospha"/>
    <property type="match status" value="1"/>
</dbReference>
<name>A0A1I1XXR1_9RHOB</name>
<sequence>MKAIVFDLDGTLIDSAPDLHAAANRMLGDLGRPPLTLERVAGFVGNGVPTLVARCLEATGGPADDFDSALARFREHYARAPAQLTRPYAGVEPTLERLAASGVALGICTNKPPEFAVTILKELGLARFVGALVGGGTVPQLKPDPAPLLHCLDRLGADETSALYVGDSEIDGETAFRAKVPFALFSGGYLRESVDAFEPVYVFDHFDDLSDYVLQGVGRP</sequence>
<protein>
    <recommendedName>
        <fullName evidence="5 10">Phosphoglycolate phosphatase</fullName>
        <shortName evidence="10">PGP</shortName>
        <shortName evidence="10">PGPase</shortName>
        <ecNumber evidence="5 10">3.1.3.18</ecNumber>
    </recommendedName>
</protein>
<proteinExistence type="inferred from homology"/>
<feature type="binding site" evidence="10">
    <location>
        <position position="167"/>
    </location>
    <ligand>
        <name>Mg(2+)</name>
        <dbReference type="ChEBI" id="CHEBI:18420"/>
    </ligand>
</feature>
<keyword evidence="6 10" id="KW-0479">Metal-binding</keyword>
<evidence type="ECO:0000313" key="11">
    <source>
        <dbReference type="EMBL" id="SFE12044.1"/>
    </source>
</evidence>
<dbReference type="EMBL" id="FOMS01000006">
    <property type="protein sequence ID" value="SFE12044.1"/>
    <property type="molecule type" value="Genomic_DNA"/>
</dbReference>
<dbReference type="InterPro" id="IPR006439">
    <property type="entry name" value="HAD-SF_hydro_IA"/>
</dbReference>
<dbReference type="UniPathway" id="UPA00865">
    <property type="reaction ID" value="UER00834"/>
</dbReference>
<dbReference type="GO" id="GO:0008967">
    <property type="term" value="F:phosphoglycolate phosphatase activity"/>
    <property type="evidence" value="ECO:0007669"/>
    <property type="project" value="UniProtKB-UniRule"/>
</dbReference>
<reference evidence="11 12" key="1">
    <citation type="submission" date="2016-10" db="EMBL/GenBank/DDBJ databases">
        <authorList>
            <person name="Varghese N."/>
            <person name="Submissions S."/>
        </authorList>
    </citation>
    <scope>NUCLEOTIDE SEQUENCE [LARGE SCALE GENOMIC DNA]</scope>
    <source>
        <strain evidence="12">YIM D21,KCTC 23444,ACCC 10710</strain>
    </source>
</reference>
<dbReference type="SFLD" id="SFLDS00003">
    <property type="entry name" value="Haloacid_Dehalogenase"/>
    <property type="match status" value="1"/>
</dbReference>
<dbReference type="Proteomes" id="UP000325289">
    <property type="component" value="Unassembled WGS sequence"/>
</dbReference>
<dbReference type="PANTHER" id="PTHR43434">
    <property type="entry name" value="PHOSPHOGLYCOLATE PHOSPHATASE"/>
    <property type="match status" value="1"/>
</dbReference>
<dbReference type="Gene3D" id="3.40.50.1000">
    <property type="entry name" value="HAD superfamily/HAD-like"/>
    <property type="match status" value="1"/>
</dbReference>
<dbReference type="InterPro" id="IPR036412">
    <property type="entry name" value="HAD-like_sf"/>
</dbReference>
<evidence type="ECO:0000256" key="9">
    <source>
        <dbReference type="ARBA" id="ARBA00023277"/>
    </source>
</evidence>
<dbReference type="InterPro" id="IPR037512">
    <property type="entry name" value="PGPase_prok"/>
</dbReference>
<dbReference type="GO" id="GO:0006281">
    <property type="term" value="P:DNA repair"/>
    <property type="evidence" value="ECO:0007669"/>
    <property type="project" value="TreeGrafter"/>
</dbReference>
<feature type="binding site" evidence="10">
    <location>
        <position position="9"/>
    </location>
    <ligand>
        <name>Mg(2+)</name>
        <dbReference type="ChEBI" id="CHEBI:18420"/>
    </ligand>
</feature>
<dbReference type="HAMAP" id="MF_00495">
    <property type="entry name" value="GPH_hydrolase_bact"/>
    <property type="match status" value="1"/>
</dbReference>